<comment type="function">
    <text evidence="1">Catalyzes the synthesis of GMP from XMP.</text>
</comment>
<keyword evidence="7" id="KW-0315">Glutamine amidotransferase</keyword>
<protein>
    <submittedName>
        <fullName evidence="9">GMP synthase</fullName>
    </submittedName>
</protein>
<evidence type="ECO:0000256" key="3">
    <source>
        <dbReference type="ARBA" id="ARBA00022741"/>
    </source>
</evidence>
<comment type="caution">
    <text evidence="9">The sequence shown here is derived from an EMBL/GenBank/DDBJ whole genome shotgun (WGS) entry which is preliminary data.</text>
</comment>
<evidence type="ECO:0000256" key="5">
    <source>
        <dbReference type="ARBA" id="ARBA00022755"/>
    </source>
</evidence>
<dbReference type="NCBIfam" id="NF001975">
    <property type="entry name" value="PRK00758.1"/>
    <property type="match status" value="1"/>
</dbReference>
<keyword evidence="2" id="KW-0436">Ligase</keyword>
<dbReference type="PANTHER" id="PTHR11922">
    <property type="entry name" value="GMP SYNTHASE-RELATED"/>
    <property type="match status" value="1"/>
</dbReference>
<dbReference type="RefSeq" id="WP_400195411.1">
    <property type="nucleotide sequence ID" value="NZ_CAYAYE010000017.1"/>
</dbReference>
<feature type="domain" description="Glutamine amidotransferase" evidence="8">
    <location>
        <begin position="5"/>
        <end position="182"/>
    </location>
</feature>
<dbReference type="AlphaFoldDB" id="A0A8J8PAV4"/>
<reference evidence="9" key="1">
    <citation type="submission" date="2016-03" db="EMBL/GenBank/DDBJ databases">
        <authorList>
            <person name="Borrel G."/>
            <person name="Mccann A."/>
            <person name="O'Toole P.W."/>
        </authorList>
    </citation>
    <scope>NUCLEOTIDE SEQUENCE</scope>
    <source>
        <strain evidence="9">183</strain>
    </source>
</reference>
<proteinExistence type="predicted"/>
<keyword evidence="6" id="KW-0067">ATP-binding</keyword>
<dbReference type="PRINTS" id="PR00097">
    <property type="entry name" value="ANTSNTHASEII"/>
</dbReference>
<accession>A0A8J8PAV4</accession>
<dbReference type="GO" id="GO:0005829">
    <property type="term" value="C:cytosol"/>
    <property type="evidence" value="ECO:0007669"/>
    <property type="project" value="TreeGrafter"/>
</dbReference>
<evidence type="ECO:0000313" key="9">
    <source>
        <dbReference type="EMBL" id="TQS81656.1"/>
    </source>
</evidence>
<evidence type="ECO:0000313" key="10">
    <source>
        <dbReference type="Proteomes" id="UP000752814"/>
    </source>
</evidence>
<name>A0A8J8PAV4_9ARCH</name>
<gene>
    <name evidence="9" type="ORF">A3207_04145</name>
</gene>
<evidence type="ECO:0000256" key="2">
    <source>
        <dbReference type="ARBA" id="ARBA00022598"/>
    </source>
</evidence>
<dbReference type="GO" id="GO:0003921">
    <property type="term" value="F:GMP synthase activity"/>
    <property type="evidence" value="ECO:0007669"/>
    <property type="project" value="TreeGrafter"/>
</dbReference>
<keyword evidence="4" id="KW-0332">GMP biosynthesis</keyword>
<dbReference type="CDD" id="cd01742">
    <property type="entry name" value="GATase1_GMP_Synthase"/>
    <property type="match status" value="1"/>
</dbReference>
<evidence type="ECO:0000259" key="8">
    <source>
        <dbReference type="Pfam" id="PF00117"/>
    </source>
</evidence>
<dbReference type="NCBIfam" id="TIGR00888">
    <property type="entry name" value="guaA_Nterm"/>
    <property type="match status" value="1"/>
</dbReference>
<evidence type="ECO:0000256" key="1">
    <source>
        <dbReference type="ARBA" id="ARBA00002332"/>
    </source>
</evidence>
<dbReference type="GO" id="GO:0005524">
    <property type="term" value="F:ATP binding"/>
    <property type="evidence" value="ECO:0007669"/>
    <property type="project" value="UniProtKB-KW"/>
</dbReference>
<dbReference type="SUPFAM" id="SSF52317">
    <property type="entry name" value="Class I glutamine amidotransferase-like"/>
    <property type="match status" value="1"/>
</dbReference>
<evidence type="ECO:0000256" key="6">
    <source>
        <dbReference type="ARBA" id="ARBA00022840"/>
    </source>
</evidence>
<evidence type="ECO:0000256" key="4">
    <source>
        <dbReference type="ARBA" id="ARBA00022749"/>
    </source>
</evidence>
<dbReference type="Proteomes" id="UP000752814">
    <property type="component" value="Unassembled WGS sequence"/>
</dbReference>
<dbReference type="Gene3D" id="3.40.50.880">
    <property type="match status" value="1"/>
</dbReference>
<dbReference type="Pfam" id="PF00117">
    <property type="entry name" value="GATase"/>
    <property type="match status" value="1"/>
</dbReference>
<organism evidence="9 10">
    <name type="scientific">Candidatus Methanomassiliicoccus intestinalis</name>
    <dbReference type="NCBI Taxonomy" id="1406512"/>
    <lineage>
        <taxon>Archaea</taxon>
        <taxon>Methanobacteriati</taxon>
        <taxon>Thermoplasmatota</taxon>
        <taxon>Thermoplasmata</taxon>
        <taxon>Methanomassiliicoccales</taxon>
        <taxon>Methanomassiliicoccaceae</taxon>
        <taxon>Methanomassiliicoccus</taxon>
    </lineage>
</organism>
<dbReference type="InterPro" id="IPR004739">
    <property type="entry name" value="GMP_synth_GATase"/>
</dbReference>
<dbReference type="EMBL" id="LVVT01000022">
    <property type="protein sequence ID" value="TQS81656.1"/>
    <property type="molecule type" value="Genomic_DNA"/>
</dbReference>
<dbReference type="PROSITE" id="PS51273">
    <property type="entry name" value="GATASE_TYPE_1"/>
    <property type="match status" value="1"/>
</dbReference>
<dbReference type="InterPro" id="IPR017926">
    <property type="entry name" value="GATASE"/>
</dbReference>
<dbReference type="InterPro" id="IPR029062">
    <property type="entry name" value="Class_I_gatase-like"/>
</dbReference>
<sequence length="190" mass="21386">MRVYVVDNGGQWTHREWRVLKYLGVETKIIPNNTPPKDLDVDALVLSGGSPHVSVESDKMGLNSEYIDSLNIPVLGICAGFQFMCNHLGADLRPAEIPEFGQATLVIDKDNELFFNLPRSFTVWESHNDEVTNIPKEIDILAHTENCAVEAIKVKDKPLYGVQFHPEVENTEHGSDIFKNFISIVEAWHS</sequence>
<keyword evidence="5" id="KW-0658">Purine biosynthesis</keyword>
<dbReference type="FunFam" id="3.40.50.880:FF:000047">
    <property type="entry name" value="GMP synthase [glutamine-hydrolyzing] subunit A"/>
    <property type="match status" value="1"/>
</dbReference>
<evidence type="ECO:0000256" key="7">
    <source>
        <dbReference type="ARBA" id="ARBA00022962"/>
    </source>
</evidence>
<dbReference type="PANTHER" id="PTHR11922:SF2">
    <property type="entry name" value="GMP SYNTHASE [GLUTAMINE-HYDROLYZING]"/>
    <property type="match status" value="1"/>
</dbReference>
<keyword evidence="3" id="KW-0547">Nucleotide-binding</keyword>
<dbReference type="PRINTS" id="PR00096">
    <property type="entry name" value="GATASE"/>
</dbReference>